<dbReference type="GO" id="GO:0003677">
    <property type="term" value="F:DNA binding"/>
    <property type="evidence" value="ECO:0007669"/>
    <property type="project" value="InterPro"/>
</dbReference>
<dbReference type="RefSeq" id="WP_000788503.1">
    <property type="nucleotide sequence ID" value="NZ_AP021890.1"/>
</dbReference>
<dbReference type="InterPro" id="IPR011010">
    <property type="entry name" value="DNA_brk_join_enz"/>
</dbReference>
<name>A0A2X6DWX9_ECOLX</name>
<reference evidence="1 2" key="1">
    <citation type="submission" date="2020-06" db="EMBL/GenBank/DDBJ databases">
        <title>REHAB project genomes.</title>
        <authorList>
            <person name="Shaw L.P."/>
        </authorList>
    </citation>
    <scope>NUCLEOTIDE SEQUENCE [LARGE SCALE GENOMIC DNA]</scope>
    <source>
        <strain evidence="1 2">RHBSTW-00177</strain>
    </source>
</reference>
<dbReference type="Proteomes" id="UP000512182">
    <property type="component" value="Chromosome"/>
</dbReference>
<evidence type="ECO:0000313" key="1">
    <source>
        <dbReference type="EMBL" id="QLY97230.1"/>
    </source>
</evidence>
<gene>
    <name evidence="1" type="ORF">HV109_11645</name>
</gene>
<proteinExistence type="predicted"/>
<evidence type="ECO:0000313" key="2">
    <source>
        <dbReference type="Proteomes" id="UP000512182"/>
    </source>
</evidence>
<organism evidence="1 2">
    <name type="scientific">Escherichia coli</name>
    <dbReference type="NCBI Taxonomy" id="562"/>
    <lineage>
        <taxon>Bacteria</taxon>
        <taxon>Pseudomonadati</taxon>
        <taxon>Pseudomonadota</taxon>
        <taxon>Gammaproteobacteria</taxon>
        <taxon>Enterobacterales</taxon>
        <taxon>Enterobacteriaceae</taxon>
        <taxon>Escherichia</taxon>
    </lineage>
</organism>
<protein>
    <submittedName>
        <fullName evidence="1">Uncharacterized protein</fullName>
    </submittedName>
</protein>
<accession>A0A2X6DWX9</accession>
<dbReference type="AlphaFoldDB" id="A0A2X6DWX9"/>
<dbReference type="EMBL" id="CP056794">
    <property type="protein sequence ID" value="QLY97230.1"/>
    <property type="molecule type" value="Genomic_DNA"/>
</dbReference>
<dbReference type="SUPFAM" id="SSF56349">
    <property type="entry name" value="DNA breaking-rejoining enzymes"/>
    <property type="match status" value="1"/>
</dbReference>
<sequence length="788" mass="89306">MKNHFEHFQAFIEEQKKWFEQHLSADFAQTWNDHIWVSGNQGSGWLRGNGRNTLRFDEMNRFKGIVEHLPIDKEYSQFMKAMLVVVYRQGNRSMSPAVAKATLMILKRWYHAMLYETGQTHPSYLSTVVIQRAMDLLSSVSSPSDPNTANYKGRCVSLQKLVNHFTFTLVKLQYNSDVKYTNKTNLTRKARETMALKQQAKLSDTTTDGEDALITIRGFLNIVALIQRVESDAEKIALNCLLLLVITGFRSIEAFNLRQDALFKRQIDDPAICKRFQDKGLPDYFLGIRYVGVKGAGERTHWVEPLAVPLVESIFSTVKMLTAPIRSHLTYLRAKSFADYLPQAISNMPGERVELDDVVKYITQTTSSFRGRAGQRDKTSKALSKRGVLPVQEIPGPKNSKSIYYSKTALNHYIKTEFGLANANEPCTHAWMENGKRYQVNYEDLLFLHEKGSLALKRTLALLATPIPFTNTLMNKFLGNVEPDGSVFSKYQLLEEDGTSTRMRTHIPRHNINTFLAIADISDHLQAMLMGRVDITQNQHYQHLALAERRKAASLVPLQPISTALTVSPSSSSIATPLDIVKRTGQLAVTEHMTLDNTIKANLHTFDDRDDVARFVEASFANGLFEDVAAAFEEIRDAEGPEQASDMVARHAVLYPLKFGSCMREVNLWGCPYRLKCQSAAFCEHFTLTGRIDELPNLIAKKQALQQAHSKLTQLTQHQPDYQTRLADIERRLQQLEAIQAQWHRRAKTQQLVAAESVLSGGVITEGKVRTLAQLFALEYQQLMQEND</sequence>